<reference evidence="2 3" key="1">
    <citation type="submission" date="2012-10" db="EMBL/GenBank/DDBJ databases">
        <authorList>
            <person name="Zafar N."/>
            <person name="Inman J."/>
            <person name="Hall N."/>
            <person name="Lorenzi H."/>
            <person name="Caler E."/>
        </authorList>
    </citation>
    <scope>NUCLEOTIDE SEQUENCE [LARGE SCALE GENOMIC DNA]</scope>
    <source>
        <strain evidence="2 3">IP1</strain>
    </source>
</reference>
<accession>A0A0A1TVM5</accession>
<sequence length="166" mass="18620">MEEVKPKIQAPEEEEVLNAPKDNEKDFGDIVNTAAIRNKAENFRLKLDKGLDLDPLYLGLLATLGHLPGAFFIFLVKVNEPILRMYAMQSIILNGVMMYTVFIFGIASIFTSKMLWLLIPSFIGLIIIYIFQAVCVFFTKGTKFVAIPIIGGYIQKQLSTDSTLPI</sequence>
<dbReference type="GeneID" id="14883654"/>
<dbReference type="AlphaFoldDB" id="A0A0A1TVM5"/>
<evidence type="ECO:0000256" key="1">
    <source>
        <dbReference type="SAM" id="Phobius"/>
    </source>
</evidence>
<dbReference type="Proteomes" id="UP000014680">
    <property type="component" value="Unassembled WGS sequence"/>
</dbReference>
<dbReference type="VEuPathDB" id="AmoebaDB:EIN_170490"/>
<dbReference type="EMBL" id="KB207112">
    <property type="protein sequence ID" value="ELP84524.1"/>
    <property type="molecule type" value="Genomic_DNA"/>
</dbReference>
<evidence type="ECO:0000313" key="2">
    <source>
        <dbReference type="EMBL" id="ELP84524.1"/>
    </source>
</evidence>
<proteinExistence type="predicted"/>
<dbReference type="OMA" id="EEEISCH"/>
<keyword evidence="3" id="KW-1185">Reference proteome</keyword>
<name>A0A0A1TVM5_ENTIV</name>
<dbReference type="RefSeq" id="XP_004183870.1">
    <property type="nucleotide sequence ID" value="XM_004183822.1"/>
</dbReference>
<feature type="transmembrane region" description="Helical" evidence="1">
    <location>
        <begin position="116"/>
        <end position="138"/>
    </location>
</feature>
<organism evidence="2 3">
    <name type="scientific">Entamoeba invadens IP1</name>
    <dbReference type="NCBI Taxonomy" id="370355"/>
    <lineage>
        <taxon>Eukaryota</taxon>
        <taxon>Amoebozoa</taxon>
        <taxon>Evosea</taxon>
        <taxon>Archamoebae</taxon>
        <taxon>Mastigamoebida</taxon>
        <taxon>Entamoebidae</taxon>
        <taxon>Entamoeba</taxon>
    </lineage>
</organism>
<evidence type="ECO:0000313" key="3">
    <source>
        <dbReference type="Proteomes" id="UP000014680"/>
    </source>
</evidence>
<feature type="transmembrane region" description="Helical" evidence="1">
    <location>
        <begin position="91"/>
        <end position="110"/>
    </location>
</feature>
<dbReference type="KEGG" id="eiv:EIN_170490"/>
<keyword evidence="1" id="KW-0812">Transmembrane</keyword>
<protein>
    <submittedName>
        <fullName evidence="2">Uncharacterized protein</fullName>
    </submittedName>
</protein>
<keyword evidence="1" id="KW-0472">Membrane</keyword>
<feature type="transmembrane region" description="Helical" evidence="1">
    <location>
        <begin position="56"/>
        <end position="79"/>
    </location>
</feature>
<keyword evidence="1" id="KW-1133">Transmembrane helix</keyword>
<gene>
    <name evidence="2" type="ORF">EIN_170490</name>
</gene>